<comment type="caution">
    <text evidence="1">The sequence shown here is derived from an EMBL/GenBank/DDBJ whole genome shotgun (WGS) entry which is preliminary data.</text>
</comment>
<name>A0A0R2L9L7_9LACO</name>
<keyword evidence="2" id="KW-1185">Reference proteome</keyword>
<dbReference type="STRING" id="993692.IV57_GL001099"/>
<sequence>MEKFDKRNSYAKSDEDATFMRIKEDPMMNGQLKPAYNVQIATNNQFITGIEIFQNPTDTRTLIPLIKQLEENHTLIFTNAEKLT</sequence>
<protein>
    <submittedName>
        <fullName evidence="1">Uncharacterized protein</fullName>
    </submittedName>
</protein>
<dbReference type="EMBL" id="JQCF01000021">
    <property type="protein sequence ID" value="KRN98451.1"/>
    <property type="molecule type" value="Genomic_DNA"/>
</dbReference>
<dbReference type="PATRIC" id="fig|993692.3.peg.1116"/>
<proteinExistence type="predicted"/>
<organism evidence="1 2">
    <name type="scientific">Companilactobacillus kimchiensis</name>
    <dbReference type="NCBI Taxonomy" id="993692"/>
    <lineage>
        <taxon>Bacteria</taxon>
        <taxon>Bacillati</taxon>
        <taxon>Bacillota</taxon>
        <taxon>Bacilli</taxon>
        <taxon>Lactobacillales</taxon>
        <taxon>Lactobacillaceae</taxon>
        <taxon>Companilactobacillus</taxon>
    </lineage>
</organism>
<dbReference type="PANTHER" id="PTHR33408">
    <property type="entry name" value="TRANSPOSASE"/>
    <property type="match status" value="1"/>
</dbReference>
<dbReference type="AlphaFoldDB" id="A0A0R2L9L7"/>
<dbReference type="PANTHER" id="PTHR33408:SF2">
    <property type="entry name" value="TRANSPOSASE DDE DOMAIN-CONTAINING PROTEIN"/>
    <property type="match status" value="1"/>
</dbReference>
<dbReference type="Proteomes" id="UP000051006">
    <property type="component" value="Unassembled WGS sequence"/>
</dbReference>
<evidence type="ECO:0000313" key="2">
    <source>
        <dbReference type="Proteomes" id="UP000051006"/>
    </source>
</evidence>
<gene>
    <name evidence="1" type="ORF">IV57_GL001099</name>
</gene>
<reference evidence="1 2" key="1">
    <citation type="journal article" date="2015" name="Genome Announc.">
        <title>Expanding the biotechnology potential of lactobacilli through comparative genomics of 213 strains and associated genera.</title>
        <authorList>
            <person name="Sun Z."/>
            <person name="Harris H.M."/>
            <person name="McCann A."/>
            <person name="Guo C."/>
            <person name="Argimon S."/>
            <person name="Zhang W."/>
            <person name="Yang X."/>
            <person name="Jeffery I.B."/>
            <person name="Cooney J.C."/>
            <person name="Kagawa T.F."/>
            <person name="Liu W."/>
            <person name="Song Y."/>
            <person name="Salvetti E."/>
            <person name="Wrobel A."/>
            <person name="Rasinkangas P."/>
            <person name="Parkhill J."/>
            <person name="Rea M.C."/>
            <person name="O'Sullivan O."/>
            <person name="Ritari J."/>
            <person name="Douillard F.P."/>
            <person name="Paul Ross R."/>
            <person name="Yang R."/>
            <person name="Briner A.E."/>
            <person name="Felis G.E."/>
            <person name="de Vos W.M."/>
            <person name="Barrangou R."/>
            <person name="Klaenhammer T.R."/>
            <person name="Caufield P.W."/>
            <person name="Cui Y."/>
            <person name="Zhang H."/>
            <person name="O'Toole P.W."/>
        </authorList>
    </citation>
    <scope>NUCLEOTIDE SEQUENCE [LARGE SCALE GENOMIC DNA]</scope>
    <source>
        <strain evidence="1 2">DSM 24716</strain>
    </source>
</reference>
<accession>A0A0R2L9L7</accession>
<evidence type="ECO:0000313" key="1">
    <source>
        <dbReference type="EMBL" id="KRN98451.1"/>
    </source>
</evidence>